<dbReference type="InterPro" id="IPR006600">
    <property type="entry name" value="HTH_CenpB_DNA-bd_dom"/>
</dbReference>
<keyword evidence="7" id="KW-1185">Reference proteome</keyword>
<dbReference type="Gene3D" id="1.10.10.60">
    <property type="entry name" value="Homeodomain-like"/>
    <property type="match status" value="2"/>
</dbReference>
<dbReference type="Proteomes" id="UP000887568">
    <property type="component" value="Unplaced"/>
</dbReference>
<evidence type="ECO:0000256" key="4">
    <source>
        <dbReference type="SAM" id="MobiDB-lite"/>
    </source>
</evidence>
<dbReference type="RefSeq" id="XP_038076054.1">
    <property type="nucleotide sequence ID" value="XM_038220126.1"/>
</dbReference>
<comment type="subcellular location">
    <subcellularLocation>
        <location evidence="1">Nucleus</location>
    </subcellularLocation>
</comment>
<evidence type="ECO:0000313" key="7">
    <source>
        <dbReference type="Proteomes" id="UP000887568"/>
    </source>
</evidence>
<protein>
    <recommendedName>
        <fullName evidence="5">HTH CENPB-type domain-containing protein</fullName>
    </recommendedName>
</protein>
<dbReference type="Pfam" id="PF04218">
    <property type="entry name" value="CENP-B_N"/>
    <property type="match status" value="1"/>
</dbReference>
<dbReference type="PROSITE" id="PS51253">
    <property type="entry name" value="HTH_CENPB"/>
    <property type="match status" value="1"/>
</dbReference>
<dbReference type="GeneID" id="119744266"/>
<dbReference type="PANTHER" id="PTHR19303">
    <property type="entry name" value="TRANSPOSON"/>
    <property type="match status" value="1"/>
</dbReference>
<dbReference type="OMA" id="PHERAHE"/>
<dbReference type="OrthoDB" id="125347at2759"/>
<dbReference type="GO" id="GO:0005634">
    <property type="term" value="C:nucleus"/>
    <property type="evidence" value="ECO:0007669"/>
    <property type="project" value="UniProtKB-SubCell"/>
</dbReference>
<dbReference type="EnsemblMetazoa" id="XM_038220126.1">
    <property type="protein sequence ID" value="XP_038076054.1"/>
    <property type="gene ID" value="LOC119744266"/>
</dbReference>
<dbReference type="Pfam" id="PF03221">
    <property type="entry name" value="HTH_Tnp_Tc5"/>
    <property type="match status" value="1"/>
</dbReference>
<reference evidence="6" key="1">
    <citation type="submission" date="2022-11" db="UniProtKB">
        <authorList>
            <consortium name="EnsemblMetazoa"/>
        </authorList>
    </citation>
    <scope>IDENTIFICATION</scope>
</reference>
<evidence type="ECO:0000256" key="3">
    <source>
        <dbReference type="ARBA" id="ARBA00023242"/>
    </source>
</evidence>
<dbReference type="InterPro" id="IPR009057">
    <property type="entry name" value="Homeodomain-like_sf"/>
</dbReference>
<dbReference type="PANTHER" id="PTHR19303:SF73">
    <property type="entry name" value="PROTEIN PDC2"/>
    <property type="match status" value="1"/>
</dbReference>
<sequence>MASNSCSKKRKLETKTYKEKYKIVKFCEANPRMRKVDLAQKFGLPRGTLYDILKNKDKIIEAVEKPDARKGGIKRVKQLTYDDVNSALIVWFRQKTSLPDIRIDGEMLLVQARKFAADLGHEEPEKLSPSWIERFKARWGIGRVHKAGESDGVDRAVVTDWKEGKLQQLLEKYQPEDIYNADETGLFWQLLPENSLGFKGQSHHRRKEIKTRITLLVCANMDGSDKLPLYAIGKNKKPRAFKNVCHLPITYTANKKAWMTSHLFDKWLKNLDDQMGSQGRKIAMVVDNCPAHPQKEYENIKLVFPPPNTTSCTQPMNGGVIKNLKTHYRRILAAHRLEAARRNSPFKWDLLDALFAVKNAWGQVTQATIANCFRGVGFVCPDETGPAEAPSADDAPQLLSEGDARQFRNIWNSLADIFGQDRIPSLGDYVDIDAECGGNTQELTDEDIVKFVTSGNVTSDMDAEGAKSNGSANEVPSEPAPPPSIHEAFKALDVIRRFALSSEVLPASLIDFGDRVETFLVAEMPKRMKQSQITDFF</sequence>
<dbReference type="InterPro" id="IPR050863">
    <property type="entry name" value="CenT-Element_Derived"/>
</dbReference>
<dbReference type="GO" id="GO:0003677">
    <property type="term" value="F:DNA binding"/>
    <property type="evidence" value="ECO:0007669"/>
    <property type="project" value="UniProtKB-KW"/>
</dbReference>
<dbReference type="InterPro" id="IPR004875">
    <property type="entry name" value="DDE_SF_endonuclease_dom"/>
</dbReference>
<name>A0A914BIX0_PATMI</name>
<feature type="domain" description="HTH CENPB-type" evidence="5">
    <location>
        <begin position="72"/>
        <end position="145"/>
    </location>
</feature>
<feature type="region of interest" description="Disordered" evidence="4">
    <location>
        <begin position="459"/>
        <end position="484"/>
    </location>
</feature>
<dbReference type="SUPFAM" id="SSF46689">
    <property type="entry name" value="Homeodomain-like"/>
    <property type="match status" value="2"/>
</dbReference>
<keyword evidence="3" id="KW-0539">Nucleus</keyword>
<dbReference type="InterPro" id="IPR007889">
    <property type="entry name" value="HTH_Psq"/>
</dbReference>
<organism evidence="6 7">
    <name type="scientific">Patiria miniata</name>
    <name type="common">Bat star</name>
    <name type="synonym">Asterina miniata</name>
    <dbReference type="NCBI Taxonomy" id="46514"/>
    <lineage>
        <taxon>Eukaryota</taxon>
        <taxon>Metazoa</taxon>
        <taxon>Echinodermata</taxon>
        <taxon>Eleutherozoa</taxon>
        <taxon>Asterozoa</taxon>
        <taxon>Asteroidea</taxon>
        <taxon>Valvatacea</taxon>
        <taxon>Valvatida</taxon>
        <taxon>Asterinidae</taxon>
        <taxon>Patiria</taxon>
    </lineage>
</organism>
<evidence type="ECO:0000259" key="5">
    <source>
        <dbReference type="PROSITE" id="PS51253"/>
    </source>
</evidence>
<dbReference type="Pfam" id="PF03184">
    <property type="entry name" value="DDE_1"/>
    <property type="match status" value="1"/>
</dbReference>
<evidence type="ECO:0000256" key="1">
    <source>
        <dbReference type="ARBA" id="ARBA00004123"/>
    </source>
</evidence>
<evidence type="ECO:0000256" key="2">
    <source>
        <dbReference type="ARBA" id="ARBA00023125"/>
    </source>
</evidence>
<keyword evidence="2" id="KW-0238">DNA-binding</keyword>
<proteinExistence type="predicted"/>
<evidence type="ECO:0000313" key="6">
    <source>
        <dbReference type="EnsemblMetazoa" id="XP_038076054.1"/>
    </source>
</evidence>
<dbReference type="SMART" id="SM00674">
    <property type="entry name" value="CENPB"/>
    <property type="match status" value="1"/>
</dbReference>
<dbReference type="AlphaFoldDB" id="A0A914BIX0"/>
<accession>A0A914BIX0</accession>